<feature type="region of interest" description="Disordered" evidence="1">
    <location>
        <begin position="29"/>
        <end position="55"/>
    </location>
</feature>
<keyword evidence="2" id="KW-0496">Mitochondrion</keyword>
<geneLocation type="mitochondrion" evidence="2"/>
<organism evidence="2">
    <name type="scientific">Chrysoporthe deuterocubensis</name>
    <dbReference type="NCBI Taxonomy" id="764597"/>
    <lineage>
        <taxon>Eukaryota</taxon>
        <taxon>Fungi</taxon>
        <taxon>Dikarya</taxon>
        <taxon>Ascomycota</taxon>
        <taxon>Pezizomycotina</taxon>
        <taxon>Sordariomycetes</taxon>
        <taxon>Sordariomycetidae</taxon>
        <taxon>Diaporthales</taxon>
        <taxon>Cryphonectriaceae</taxon>
        <taxon>Cryphonectria-Endothia species complex</taxon>
        <taxon>Chrysoporthe</taxon>
    </lineage>
</organism>
<evidence type="ECO:0000313" key="2">
    <source>
        <dbReference type="EMBL" id="AMX22170.1"/>
    </source>
</evidence>
<proteinExistence type="predicted"/>
<dbReference type="AlphaFoldDB" id="A0A191MWX2"/>
<dbReference type="RefSeq" id="YP_009262095.1">
    <property type="nucleotide sequence ID" value="NC_030523.1"/>
</dbReference>
<protein>
    <submittedName>
        <fullName evidence="2">Uncharacterized protein</fullName>
    </submittedName>
</protein>
<dbReference type="GeneID" id="31078185"/>
<accession>A0A191MWX2</accession>
<dbReference type="EMBL" id="KT380884">
    <property type="protein sequence ID" value="AMX22170.1"/>
    <property type="molecule type" value="Genomic_DNA"/>
</dbReference>
<name>A0A191MWX2_9PEZI</name>
<gene>
    <name evidence="2" type="primary">orf130</name>
</gene>
<reference evidence="2" key="1">
    <citation type="journal article" date="2016" name="PLoS ONE">
        <title>Intron Derived Size Polymorphism in the Mitochondrial Genomes of Closely Related Chrysoporthe Species.</title>
        <authorList>
            <person name="Kanzi A.M."/>
            <person name="Wingfield B.D."/>
            <person name="Steenkamp E.T."/>
            <person name="Naidoo S."/>
            <person name="van der Merwe N.A."/>
        </authorList>
    </citation>
    <scope>NUCLEOTIDE SEQUENCE</scope>
</reference>
<sequence>MRQNFKIIFIPKEPLPLYLLEDNNGQSLGNQNITTHGSSTQNSFNSDSDSVRSNDTSLTEAQRLSKRLYNIENELSSTDKTIAKLDNIVRKNTELKETYFILSKIIKYIVSKSSVALFQVFLRLVWNIKK</sequence>
<evidence type="ECO:0000256" key="1">
    <source>
        <dbReference type="SAM" id="MobiDB-lite"/>
    </source>
</evidence>